<name>A0AAN7C3T2_9PEZI</name>
<organism evidence="2 3">
    <name type="scientific">Achaetomium macrosporum</name>
    <dbReference type="NCBI Taxonomy" id="79813"/>
    <lineage>
        <taxon>Eukaryota</taxon>
        <taxon>Fungi</taxon>
        <taxon>Dikarya</taxon>
        <taxon>Ascomycota</taxon>
        <taxon>Pezizomycotina</taxon>
        <taxon>Sordariomycetes</taxon>
        <taxon>Sordariomycetidae</taxon>
        <taxon>Sordariales</taxon>
        <taxon>Chaetomiaceae</taxon>
        <taxon>Achaetomium</taxon>
    </lineage>
</organism>
<evidence type="ECO:0000256" key="1">
    <source>
        <dbReference type="SAM" id="MobiDB-lite"/>
    </source>
</evidence>
<protein>
    <submittedName>
        <fullName evidence="2">Uncharacterized protein</fullName>
    </submittedName>
</protein>
<feature type="compositionally biased region" description="Low complexity" evidence="1">
    <location>
        <begin position="202"/>
        <end position="213"/>
    </location>
</feature>
<dbReference type="Proteomes" id="UP001303760">
    <property type="component" value="Unassembled WGS sequence"/>
</dbReference>
<feature type="region of interest" description="Disordered" evidence="1">
    <location>
        <begin position="181"/>
        <end position="227"/>
    </location>
</feature>
<sequence length="430" mass="47675">MCLYPIVKFACCDIQFHADEHLPIVKFCPRGHPDTIRERFRGCPVRQPHECNDLFRLPIKCPGHKLQWLTQMDLNDECQEMDRELFEAGVSEHLRFRYREKMGRAFEMVAKCAQLMEAERLQAWKVKIFCTGATLELLGNAIVGSDAKSLDYSVLEKLRERLVRHINAEAQQLKEDAIRRGGRSSLEQVELGPEGELVQGESQSTQTQTWMSSLNPPQSPSIPVERGRGPALDAEPPIGTTINPIPAPNPPLLDNMQRLSRELLPGRPSPRFLAMAFSPAQDPFHQDPAPIFPFPVLPPAANRFPPPFVPSQNVGPGLGLGEVNNDNLPHLISQFPLSPERQFQVRQGLLLNTQMQVNQSTVGDGQFNQGLGLSLDHVPGGGITCSMHDMASFGMVEDHASEELTRASVGEAAFGGGEQCLTQAPVQMDE</sequence>
<comment type="caution">
    <text evidence="2">The sequence shown here is derived from an EMBL/GenBank/DDBJ whole genome shotgun (WGS) entry which is preliminary data.</text>
</comment>
<dbReference type="EMBL" id="MU860398">
    <property type="protein sequence ID" value="KAK4234232.1"/>
    <property type="molecule type" value="Genomic_DNA"/>
</dbReference>
<reference evidence="2" key="2">
    <citation type="submission" date="2023-05" db="EMBL/GenBank/DDBJ databases">
        <authorList>
            <consortium name="Lawrence Berkeley National Laboratory"/>
            <person name="Steindorff A."/>
            <person name="Hensen N."/>
            <person name="Bonometti L."/>
            <person name="Westerberg I."/>
            <person name="Brannstrom I.O."/>
            <person name="Guillou S."/>
            <person name="Cros-Aarteil S."/>
            <person name="Calhoun S."/>
            <person name="Haridas S."/>
            <person name="Kuo A."/>
            <person name="Mondo S."/>
            <person name="Pangilinan J."/>
            <person name="Riley R."/>
            <person name="Labutti K."/>
            <person name="Andreopoulos B."/>
            <person name="Lipzen A."/>
            <person name="Chen C."/>
            <person name="Yanf M."/>
            <person name="Daum C."/>
            <person name="Ng V."/>
            <person name="Clum A."/>
            <person name="Ohm R."/>
            <person name="Martin F."/>
            <person name="Silar P."/>
            <person name="Natvig D."/>
            <person name="Lalanne C."/>
            <person name="Gautier V."/>
            <person name="Ament-Velasquez S.L."/>
            <person name="Kruys A."/>
            <person name="Hutchinson M.I."/>
            <person name="Powell A.J."/>
            <person name="Barry K."/>
            <person name="Miller A.N."/>
            <person name="Grigoriev I.V."/>
            <person name="Debuchy R."/>
            <person name="Gladieux P."/>
            <person name="Thoren M.H."/>
            <person name="Johannesson H."/>
        </authorList>
    </citation>
    <scope>NUCLEOTIDE SEQUENCE</scope>
    <source>
        <strain evidence="2">CBS 532.94</strain>
    </source>
</reference>
<keyword evidence="3" id="KW-1185">Reference proteome</keyword>
<gene>
    <name evidence="2" type="ORF">C8A03DRAFT_18823</name>
</gene>
<evidence type="ECO:0000313" key="3">
    <source>
        <dbReference type="Proteomes" id="UP001303760"/>
    </source>
</evidence>
<proteinExistence type="predicted"/>
<accession>A0AAN7C3T2</accession>
<dbReference type="AlphaFoldDB" id="A0AAN7C3T2"/>
<reference evidence="2" key="1">
    <citation type="journal article" date="2023" name="Mol. Phylogenet. Evol.">
        <title>Genome-scale phylogeny and comparative genomics of the fungal order Sordariales.</title>
        <authorList>
            <person name="Hensen N."/>
            <person name="Bonometti L."/>
            <person name="Westerberg I."/>
            <person name="Brannstrom I.O."/>
            <person name="Guillou S."/>
            <person name="Cros-Aarteil S."/>
            <person name="Calhoun S."/>
            <person name="Haridas S."/>
            <person name="Kuo A."/>
            <person name="Mondo S."/>
            <person name="Pangilinan J."/>
            <person name="Riley R."/>
            <person name="LaButti K."/>
            <person name="Andreopoulos B."/>
            <person name="Lipzen A."/>
            <person name="Chen C."/>
            <person name="Yan M."/>
            <person name="Daum C."/>
            <person name="Ng V."/>
            <person name="Clum A."/>
            <person name="Steindorff A."/>
            <person name="Ohm R.A."/>
            <person name="Martin F."/>
            <person name="Silar P."/>
            <person name="Natvig D.O."/>
            <person name="Lalanne C."/>
            <person name="Gautier V."/>
            <person name="Ament-Velasquez S.L."/>
            <person name="Kruys A."/>
            <person name="Hutchinson M.I."/>
            <person name="Powell A.J."/>
            <person name="Barry K."/>
            <person name="Miller A.N."/>
            <person name="Grigoriev I.V."/>
            <person name="Debuchy R."/>
            <person name="Gladieux P."/>
            <person name="Hiltunen Thoren M."/>
            <person name="Johannesson H."/>
        </authorList>
    </citation>
    <scope>NUCLEOTIDE SEQUENCE</scope>
    <source>
        <strain evidence="2">CBS 532.94</strain>
    </source>
</reference>
<evidence type="ECO:0000313" key="2">
    <source>
        <dbReference type="EMBL" id="KAK4234232.1"/>
    </source>
</evidence>